<feature type="domain" description="HTH LytTR-type" evidence="1">
    <location>
        <begin position="132"/>
        <end position="238"/>
    </location>
</feature>
<dbReference type="Proteomes" id="UP000243525">
    <property type="component" value="Unassembled WGS sequence"/>
</dbReference>
<dbReference type="EMBL" id="QAAD01000001">
    <property type="protein sequence ID" value="PTN10639.1"/>
    <property type="molecule type" value="Genomic_DNA"/>
</dbReference>
<dbReference type="SMART" id="SM00850">
    <property type="entry name" value="LytTR"/>
    <property type="match status" value="1"/>
</dbReference>
<evidence type="ECO:0000259" key="1">
    <source>
        <dbReference type="SMART" id="SM00850"/>
    </source>
</evidence>
<sequence length="240" mass="27623">MTTNWKYKILLVEQNPTFAQAVKDTLQTFAGLYAFVGVRSKNELADHARESDYDLLMANVELIDWIRDTGHLQSKLVCFYRHQDFLDKHKALDQNCLSEFVSGLQGKLQGIPAIQHLLKPQSEPILPLWTLSGLELVRVSEVVSFQRDAQFPGIRSSWFVCLKSGDTKPLRRKSKAKDILSFLGNQMFIQVNQSTILNLMFVESIDYKRCCCVVKKPFQPTAVRLSRRRLSGLKKRFDRI</sequence>
<gene>
    <name evidence="2" type="ORF">C8N47_101289</name>
</gene>
<comment type="caution">
    <text evidence="2">The sequence shown here is derived from an EMBL/GenBank/DDBJ whole genome shotgun (WGS) entry which is preliminary data.</text>
</comment>
<dbReference type="InterPro" id="IPR011006">
    <property type="entry name" value="CheY-like_superfamily"/>
</dbReference>
<evidence type="ECO:0000313" key="2">
    <source>
        <dbReference type="EMBL" id="PTN10639.1"/>
    </source>
</evidence>
<keyword evidence="3" id="KW-1185">Reference proteome</keyword>
<evidence type="ECO:0000313" key="3">
    <source>
        <dbReference type="Proteomes" id="UP000243525"/>
    </source>
</evidence>
<dbReference type="Gene3D" id="2.40.50.1020">
    <property type="entry name" value="LytTr DNA-binding domain"/>
    <property type="match status" value="1"/>
</dbReference>
<organism evidence="2 3">
    <name type="scientific">Mangrovibacterium marinum</name>
    <dbReference type="NCBI Taxonomy" id="1639118"/>
    <lineage>
        <taxon>Bacteria</taxon>
        <taxon>Pseudomonadati</taxon>
        <taxon>Bacteroidota</taxon>
        <taxon>Bacteroidia</taxon>
        <taxon>Marinilabiliales</taxon>
        <taxon>Prolixibacteraceae</taxon>
        <taxon>Mangrovibacterium</taxon>
    </lineage>
</organism>
<proteinExistence type="predicted"/>
<dbReference type="AlphaFoldDB" id="A0A2T5C6R0"/>
<name>A0A2T5C6R0_9BACT</name>
<dbReference type="SUPFAM" id="SSF52172">
    <property type="entry name" value="CheY-like"/>
    <property type="match status" value="1"/>
</dbReference>
<dbReference type="RefSeq" id="WP_107820731.1">
    <property type="nucleotide sequence ID" value="NZ_OY782574.1"/>
</dbReference>
<dbReference type="InterPro" id="IPR007492">
    <property type="entry name" value="LytTR_DNA-bd_dom"/>
</dbReference>
<reference evidence="2 3" key="1">
    <citation type="submission" date="2018-04" db="EMBL/GenBank/DDBJ databases">
        <title>Genomic Encyclopedia of Archaeal and Bacterial Type Strains, Phase II (KMG-II): from individual species to whole genera.</title>
        <authorList>
            <person name="Goeker M."/>
        </authorList>
    </citation>
    <scope>NUCLEOTIDE SEQUENCE [LARGE SCALE GENOMIC DNA]</scope>
    <source>
        <strain evidence="2 3">DSM 28823</strain>
    </source>
</reference>
<accession>A0A2T5C6R0</accession>
<protein>
    <recommendedName>
        <fullName evidence="1">HTH LytTR-type domain-containing protein</fullName>
    </recommendedName>
</protein>
<dbReference type="GO" id="GO:0003677">
    <property type="term" value="F:DNA binding"/>
    <property type="evidence" value="ECO:0007669"/>
    <property type="project" value="InterPro"/>
</dbReference>